<name>A0ABV2V933_9ACTN</name>
<comment type="caution">
    <text evidence="2">The sequence shown here is derived from an EMBL/GenBank/DDBJ whole genome shotgun (WGS) entry which is preliminary data.</text>
</comment>
<evidence type="ECO:0000256" key="1">
    <source>
        <dbReference type="SAM" id="MobiDB-lite"/>
    </source>
</evidence>
<dbReference type="RefSeq" id="WP_355403459.1">
    <property type="nucleotide sequence ID" value="NZ_JBEXPZ010000070.1"/>
</dbReference>
<dbReference type="Proteomes" id="UP001550210">
    <property type="component" value="Unassembled WGS sequence"/>
</dbReference>
<accession>A0ABV2V933</accession>
<evidence type="ECO:0000313" key="3">
    <source>
        <dbReference type="Proteomes" id="UP001550210"/>
    </source>
</evidence>
<gene>
    <name evidence="2" type="ORF">ABZZ21_38505</name>
</gene>
<keyword evidence="3" id="KW-1185">Reference proteome</keyword>
<protein>
    <submittedName>
        <fullName evidence="2">Uncharacterized protein</fullName>
    </submittedName>
</protein>
<dbReference type="EMBL" id="JBEXPZ010000070">
    <property type="protein sequence ID" value="MET9850338.1"/>
    <property type="molecule type" value="Genomic_DNA"/>
</dbReference>
<proteinExistence type="predicted"/>
<evidence type="ECO:0000313" key="2">
    <source>
        <dbReference type="EMBL" id="MET9850338.1"/>
    </source>
</evidence>
<organism evidence="2 3">
    <name type="scientific">Streptomyces ossamyceticus</name>
    <dbReference type="NCBI Taxonomy" id="249581"/>
    <lineage>
        <taxon>Bacteria</taxon>
        <taxon>Bacillati</taxon>
        <taxon>Actinomycetota</taxon>
        <taxon>Actinomycetes</taxon>
        <taxon>Kitasatosporales</taxon>
        <taxon>Streptomycetaceae</taxon>
        <taxon>Streptomyces</taxon>
    </lineage>
</organism>
<sequence length="124" mass="13353">MLPSGEKLTQRPQSTGTTKRCRVHVDGRSVLSVSVERWEGDTTAEQVAQSALSVAPSDTKTRDGLYIYSSTGAVGRVDCPAAEARQESTWASVRVSRTDADADDMLKLVKEYAKAVGESSDCAR</sequence>
<feature type="region of interest" description="Disordered" evidence="1">
    <location>
        <begin position="1"/>
        <end position="20"/>
    </location>
</feature>
<reference evidence="2 3" key="1">
    <citation type="submission" date="2024-06" db="EMBL/GenBank/DDBJ databases">
        <title>The Natural Products Discovery Center: Release of the First 8490 Sequenced Strains for Exploring Actinobacteria Biosynthetic Diversity.</title>
        <authorList>
            <person name="Kalkreuter E."/>
            <person name="Kautsar S.A."/>
            <person name="Yang D."/>
            <person name="Bader C.D."/>
            <person name="Teijaro C.N."/>
            <person name="Fluegel L."/>
            <person name="Davis C.M."/>
            <person name="Simpson J.R."/>
            <person name="Lauterbach L."/>
            <person name="Steele A.D."/>
            <person name="Gui C."/>
            <person name="Meng S."/>
            <person name="Li G."/>
            <person name="Viehrig K."/>
            <person name="Ye F."/>
            <person name="Su P."/>
            <person name="Kiefer A.F."/>
            <person name="Nichols A."/>
            <person name="Cepeda A.J."/>
            <person name="Yan W."/>
            <person name="Fan B."/>
            <person name="Jiang Y."/>
            <person name="Adhikari A."/>
            <person name="Zheng C.-J."/>
            <person name="Schuster L."/>
            <person name="Cowan T.M."/>
            <person name="Smanski M.J."/>
            <person name="Chevrette M.G."/>
            <person name="De Carvalho L.P.S."/>
            <person name="Shen B."/>
        </authorList>
    </citation>
    <scope>NUCLEOTIDE SEQUENCE [LARGE SCALE GENOMIC DNA]</scope>
    <source>
        <strain evidence="2 3">NPDC006434</strain>
    </source>
</reference>